<proteinExistence type="predicted"/>
<feature type="compositionally biased region" description="Basic and acidic residues" evidence="1">
    <location>
        <begin position="82"/>
        <end position="93"/>
    </location>
</feature>
<gene>
    <name evidence="2" type="ORF">HAPAU_32630</name>
</gene>
<keyword evidence="3" id="KW-1185">Reference proteome</keyword>
<evidence type="ECO:0000313" key="2">
    <source>
        <dbReference type="EMBL" id="KYH24280.1"/>
    </source>
</evidence>
<organism evidence="2 3">
    <name type="scientific">Halalkalicoccus paucihalophilus</name>
    <dbReference type="NCBI Taxonomy" id="1008153"/>
    <lineage>
        <taxon>Archaea</taxon>
        <taxon>Methanobacteriati</taxon>
        <taxon>Methanobacteriota</taxon>
        <taxon>Stenosarchaea group</taxon>
        <taxon>Halobacteria</taxon>
        <taxon>Halobacteriales</taxon>
        <taxon>Halococcaceae</taxon>
        <taxon>Halalkalicoccus</taxon>
    </lineage>
</organism>
<name>A0A151A9P6_9EURY</name>
<dbReference type="RefSeq" id="WP_066384689.1">
    <property type="nucleotide sequence ID" value="NZ_LTAZ01000013.1"/>
</dbReference>
<dbReference type="PATRIC" id="fig|1008153.3.peg.3424"/>
<protein>
    <submittedName>
        <fullName evidence="2">Uncharacterized protein</fullName>
    </submittedName>
</protein>
<reference evidence="2 3" key="1">
    <citation type="submission" date="2016-02" db="EMBL/GenBank/DDBJ databases">
        <title>Genome sequence of Halalkalicoccus paucihalophilus DSM 24557.</title>
        <authorList>
            <person name="Poehlein A."/>
            <person name="Daniel R."/>
        </authorList>
    </citation>
    <scope>NUCLEOTIDE SEQUENCE [LARGE SCALE GENOMIC DNA]</scope>
    <source>
        <strain evidence="2 3">DSM 24557</strain>
    </source>
</reference>
<comment type="caution">
    <text evidence="2">The sequence shown here is derived from an EMBL/GenBank/DDBJ whole genome shotgun (WGS) entry which is preliminary data.</text>
</comment>
<evidence type="ECO:0000256" key="1">
    <source>
        <dbReference type="SAM" id="MobiDB-lite"/>
    </source>
</evidence>
<accession>A0A151A9P6</accession>
<evidence type="ECO:0000313" key="3">
    <source>
        <dbReference type="Proteomes" id="UP000075321"/>
    </source>
</evidence>
<sequence length="93" mass="10132">MLDLDAFGRIITRCLDLFDRHGVGVIEIALATFDGMELDAHFAKINDEQHSPKLRGGGPFLNGVSGANGVGRGEADNTATDHVLKQDYSRMFK</sequence>
<feature type="region of interest" description="Disordered" evidence="1">
    <location>
        <begin position="65"/>
        <end position="93"/>
    </location>
</feature>
<dbReference type="AlphaFoldDB" id="A0A151A9P6"/>
<dbReference type="EMBL" id="LTAZ01000013">
    <property type="protein sequence ID" value="KYH24280.1"/>
    <property type="molecule type" value="Genomic_DNA"/>
</dbReference>
<dbReference type="Proteomes" id="UP000075321">
    <property type="component" value="Unassembled WGS sequence"/>
</dbReference>